<evidence type="ECO:0000256" key="6">
    <source>
        <dbReference type="ARBA" id="ARBA00022967"/>
    </source>
</evidence>
<evidence type="ECO:0000256" key="5">
    <source>
        <dbReference type="ARBA" id="ARBA00022840"/>
    </source>
</evidence>
<dbReference type="GO" id="GO:0005524">
    <property type="term" value="F:ATP binding"/>
    <property type="evidence" value="ECO:0007669"/>
    <property type="project" value="UniProtKB-KW"/>
</dbReference>
<dbReference type="Proteomes" id="UP000319769">
    <property type="component" value="Unassembled WGS sequence"/>
</dbReference>
<reference evidence="11" key="1">
    <citation type="submission" date="2019-09" db="EMBL/GenBank/DDBJ databases">
        <authorList>
            <person name="Teo W.F.A."/>
            <person name="Duangmal K."/>
        </authorList>
    </citation>
    <scope>NUCLEOTIDE SEQUENCE [LARGE SCALE GENOMIC DNA]</scope>
    <source>
        <strain evidence="11">K81G1</strain>
    </source>
</reference>
<evidence type="ECO:0000256" key="3">
    <source>
        <dbReference type="ARBA" id="ARBA00022475"/>
    </source>
</evidence>
<dbReference type="EMBL" id="VMNW02000002">
    <property type="protein sequence ID" value="KAA9166497.1"/>
    <property type="molecule type" value="Genomic_DNA"/>
</dbReference>
<dbReference type="InterPro" id="IPR003439">
    <property type="entry name" value="ABC_transporter-like_ATP-bd"/>
</dbReference>
<dbReference type="GO" id="GO:1900753">
    <property type="term" value="P:doxorubicin transport"/>
    <property type="evidence" value="ECO:0007669"/>
    <property type="project" value="InterPro"/>
</dbReference>
<evidence type="ECO:0000256" key="9">
    <source>
        <dbReference type="ARBA" id="ARBA00049985"/>
    </source>
</evidence>
<proteinExistence type="inferred from homology"/>
<gene>
    <name evidence="11" type="ORF">FPZ12_002775</name>
</gene>
<evidence type="ECO:0000259" key="10">
    <source>
        <dbReference type="PROSITE" id="PS50893"/>
    </source>
</evidence>
<dbReference type="RefSeq" id="WP_144748125.1">
    <property type="nucleotide sequence ID" value="NZ_VMNW02000002.1"/>
</dbReference>
<comment type="subcellular location">
    <subcellularLocation>
        <location evidence="1">Cell membrane</location>
        <topology evidence="1">Peripheral membrane protein</topology>
        <orientation evidence="1">Cytoplasmic side</orientation>
    </subcellularLocation>
</comment>
<dbReference type="PROSITE" id="PS00211">
    <property type="entry name" value="ABC_TRANSPORTER_1"/>
    <property type="match status" value="1"/>
</dbReference>
<accession>A0A5N0VJD2</accession>
<dbReference type="InterPro" id="IPR025302">
    <property type="entry name" value="DrrA1/2-like_C"/>
</dbReference>
<dbReference type="OrthoDB" id="9804819at2"/>
<dbReference type="InterPro" id="IPR003593">
    <property type="entry name" value="AAA+_ATPase"/>
</dbReference>
<organism evidence="11 12">
    <name type="scientific">Amycolatopsis acidicola</name>
    <dbReference type="NCBI Taxonomy" id="2596893"/>
    <lineage>
        <taxon>Bacteria</taxon>
        <taxon>Bacillati</taxon>
        <taxon>Actinomycetota</taxon>
        <taxon>Actinomycetes</taxon>
        <taxon>Pseudonocardiales</taxon>
        <taxon>Pseudonocardiaceae</taxon>
        <taxon>Amycolatopsis</taxon>
    </lineage>
</organism>
<dbReference type="NCBIfam" id="TIGR01188">
    <property type="entry name" value="drrA"/>
    <property type="match status" value="1"/>
</dbReference>
<sequence length="326" mass="35791">MPEPAIRARGLSKKFGATDAVRDVDLEVEQGEIFGFLGPNGAGKTTTINMLCTLAEPTSGSATVAGNDVVTDPDRVRLAIGLVFQDSALDGYLSAARNLRLHAELYAVPRAQRAERIEAALRMAGLWERRRDIVGRFSGGMKRRLEVARALLHSPKVLFLDEPTAGLDPQSRAAVWEHVDRLRREQGVTVFLTTHYLEEAHICDRIAIIDHGEIVIVDTPDKLRASVAEDRMQITTDDDELARAQLRERFGIEAGMHDGALTFAVADGEQFVPRLFEGLGVGIHSVRVTRPTLDDVFLSYTGRTIRDADAPDARGAALRMMMGGPR</sequence>
<dbReference type="AlphaFoldDB" id="A0A5N0VJD2"/>
<keyword evidence="4" id="KW-0547">Nucleotide-binding</keyword>
<dbReference type="InterPro" id="IPR005894">
    <property type="entry name" value="DrrA"/>
</dbReference>
<evidence type="ECO:0000313" key="12">
    <source>
        <dbReference type="Proteomes" id="UP000319769"/>
    </source>
</evidence>
<keyword evidence="7" id="KW-0472">Membrane</keyword>
<dbReference type="Gene3D" id="3.40.50.300">
    <property type="entry name" value="P-loop containing nucleotide triphosphate hydrolases"/>
    <property type="match status" value="1"/>
</dbReference>
<dbReference type="InterPro" id="IPR027417">
    <property type="entry name" value="P-loop_NTPase"/>
</dbReference>
<protein>
    <submittedName>
        <fullName evidence="11">ABC transporter ATP-binding protein</fullName>
    </submittedName>
</protein>
<evidence type="ECO:0000256" key="7">
    <source>
        <dbReference type="ARBA" id="ARBA00023136"/>
    </source>
</evidence>
<dbReference type="InterPro" id="IPR050763">
    <property type="entry name" value="ABC_transporter_ATP-binding"/>
</dbReference>
<dbReference type="GO" id="GO:0043215">
    <property type="term" value="P:daunorubicin transport"/>
    <property type="evidence" value="ECO:0007669"/>
    <property type="project" value="InterPro"/>
</dbReference>
<evidence type="ECO:0000256" key="4">
    <source>
        <dbReference type="ARBA" id="ARBA00022741"/>
    </source>
</evidence>
<keyword evidence="8" id="KW-0046">Antibiotic resistance</keyword>
<comment type="similarity">
    <text evidence="9">Belongs to the ABC transporter superfamily. Drug exporter-1 (DrugE1) (TC 3.A.1.105) family.</text>
</comment>
<dbReference type="PANTHER" id="PTHR42711:SF18">
    <property type="entry name" value="ABC TRANSPORTER, ATP-BINDING PROTEIN"/>
    <property type="match status" value="1"/>
</dbReference>
<dbReference type="SUPFAM" id="SSF52540">
    <property type="entry name" value="P-loop containing nucleoside triphosphate hydrolases"/>
    <property type="match status" value="1"/>
</dbReference>
<dbReference type="InterPro" id="IPR017871">
    <property type="entry name" value="ABC_transporter-like_CS"/>
</dbReference>
<dbReference type="Pfam" id="PF13732">
    <property type="entry name" value="DrrA1-3_C"/>
    <property type="match status" value="1"/>
</dbReference>
<comment type="caution">
    <text evidence="11">The sequence shown here is derived from an EMBL/GenBank/DDBJ whole genome shotgun (WGS) entry which is preliminary data.</text>
</comment>
<evidence type="ECO:0000256" key="1">
    <source>
        <dbReference type="ARBA" id="ARBA00004413"/>
    </source>
</evidence>
<evidence type="ECO:0000313" key="11">
    <source>
        <dbReference type="EMBL" id="KAA9166497.1"/>
    </source>
</evidence>
<dbReference type="PANTHER" id="PTHR42711">
    <property type="entry name" value="ABC TRANSPORTER ATP-BINDING PROTEIN"/>
    <property type="match status" value="1"/>
</dbReference>
<evidence type="ECO:0000256" key="8">
    <source>
        <dbReference type="ARBA" id="ARBA00023251"/>
    </source>
</evidence>
<evidence type="ECO:0000256" key="2">
    <source>
        <dbReference type="ARBA" id="ARBA00022448"/>
    </source>
</evidence>
<keyword evidence="5 11" id="KW-0067">ATP-binding</keyword>
<keyword evidence="2" id="KW-0813">Transport</keyword>
<dbReference type="Pfam" id="PF00005">
    <property type="entry name" value="ABC_tran"/>
    <property type="match status" value="1"/>
</dbReference>
<dbReference type="GO" id="GO:0016887">
    <property type="term" value="F:ATP hydrolysis activity"/>
    <property type="evidence" value="ECO:0007669"/>
    <property type="project" value="InterPro"/>
</dbReference>
<dbReference type="PROSITE" id="PS50893">
    <property type="entry name" value="ABC_TRANSPORTER_2"/>
    <property type="match status" value="1"/>
</dbReference>
<name>A0A5N0VJD2_9PSEU</name>
<dbReference type="GO" id="GO:0005886">
    <property type="term" value="C:plasma membrane"/>
    <property type="evidence" value="ECO:0007669"/>
    <property type="project" value="UniProtKB-SubCell"/>
</dbReference>
<dbReference type="SMART" id="SM00382">
    <property type="entry name" value="AAA"/>
    <property type="match status" value="1"/>
</dbReference>
<keyword evidence="6" id="KW-1278">Translocase</keyword>
<dbReference type="GO" id="GO:0046677">
    <property type="term" value="P:response to antibiotic"/>
    <property type="evidence" value="ECO:0007669"/>
    <property type="project" value="UniProtKB-KW"/>
</dbReference>
<dbReference type="FunFam" id="3.40.50.300:FF:000589">
    <property type="entry name" value="ABC transporter, ATP-binding subunit"/>
    <property type="match status" value="1"/>
</dbReference>
<keyword evidence="12" id="KW-1185">Reference proteome</keyword>
<feature type="domain" description="ABC transporter" evidence="10">
    <location>
        <begin position="6"/>
        <end position="236"/>
    </location>
</feature>
<keyword evidence="3" id="KW-1003">Cell membrane</keyword>